<keyword evidence="6 9" id="KW-1133">Transmembrane helix</keyword>
<dbReference type="PANTHER" id="PTHR43394:SF1">
    <property type="entry name" value="ATP-BINDING CASSETTE SUB-FAMILY B MEMBER 10, MITOCHONDRIAL"/>
    <property type="match status" value="1"/>
</dbReference>
<dbReference type="EMBL" id="CAJNOQ010016506">
    <property type="protein sequence ID" value="CAF1382190.1"/>
    <property type="molecule type" value="Genomic_DNA"/>
</dbReference>
<dbReference type="InterPro" id="IPR003593">
    <property type="entry name" value="AAA+_ATPase"/>
</dbReference>
<dbReference type="Pfam" id="PF00005">
    <property type="entry name" value="ABC_tran"/>
    <property type="match status" value="1"/>
</dbReference>
<feature type="region of interest" description="Disordered" evidence="8">
    <location>
        <begin position="457"/>
        <end position="485"/>
    </location>
</feature>
<dbReference type="Gene3D" id="1.20.1560.10">
    <property type="entry name" value="ABC transporter type 1, transmembrane domain"/>
    <property type="match status" value="1"/>
</dbReference>
<dbReference type="PROSITE" id="PS50929">
    <property type="entry name" value="ABC_TM1F"/>
    <property type="match status" value="1"/>
</dbReference>
<dbReference type="SMART" id="SM00382">
    <property type="entry name" value="AAA"/>
    <property type="match status" value="1"/>
</dbReference>
<dbReference type="PROSITE" id="PS00211">
    <property type="entry name" value="ABC_TRANSPORTER_1"/>
    <property type="match status" value="1"/>
</dbReference>
<keyword evidence="3 9" id="KW-0812">Transmembrane</keyword>
<dbReference type="AlphaFoldDB" id="A0A815JHM7"/>
<dbReference type="InterPro" id="IPR027417">
    <property type="entry name" value="P-loop_NTPase"/>
</dbReference>
<dbReference type="SUPFAM" id="SSF90123">
    <property type="entry name" value="ABC transporter transmembrane region"/>
    <property type="match status" value="1"/>
</dbReference>
<evidence type="ECO:0000256" key="5">
    <source>
        <dbReference type="ARBA" id="ARBA00022840"/>
    </source>
</evidence>
<gene>
    <name evidence="12" type="ORF">GPM918_LOCUS32383</name>
    <name evidence="13" type="ORF">SRO942_LOCUS33056</name>
</gene>
<sequence>NDMSTNFSLWRRLINNTNHNYGSIRLNEQQKLSSFYRNMDRIHDSLGYNLYSLLVLTAACVSASLLAFIINWKLTLVMLAVLPLLIVNWLIFAKLMALITMDELKSYSKCGAIAQEIFSSIRTVFAYNGSQYEQLRYTQYLDSCKRQTIKKGILFGCYMGTYSMILFITYSTGLYFGYRLILQTNDQMNKNDLIGEISFELLSDNLSQTNNAIKENIGIVGDIEFNNVQFSYPTRKDIKALDNLNLVVSHGEKVALVGSSGAGKSSCFHLLLRFYEPTSGIIRIDGRPIQEYNVTWLRQQIGVVSQEPILFGTTIYENILYGSNQKDKISMSEIEEASKQASAHEFIMKLPNKYDTMVGERGIQLSGGQKQRIAIARALIGNPKILLFDEATSALDDHHEKIVQEAIDRACRGQIIERGSHNQLILNKQGPYYQILHTQKLHDEDNEDDLLTVKEPYEQESHTKNIHRHFSKESIDDDKDESDENVKSNIPLTILAAHELLTDRQTHLSAS</sequence>
<keyword evidence="2" id="KW-0813">Transport</keyword>
<dbReference type="OrthoDB" id="6500128at2759"/>
<comment type="subcellular location">
    <subcellularLocation>
        <location evidence="1">Membrane</location>
        <topology evidence="1">Multi-pass membrane protein</topology>
    </subcellularLocation>
</comment>
<keyword evidence="14" id="KW-1185">Reference proteome</keyword>
<evidence type="ECO:0000256" key="2">
    <source>
        <dbReference type="ARBA" id="ARBA00022448"/>
    </source>
</evidence>
<evidence type="ECO:0000313" key="14">
    <source>
        <dbReference type="Proteomes" id="UP000663829"/>
    </source>
</evidence>
<feature type="transmembrane region" description="Helical" evidence="9">
    <location>
        <begin position="46"/>
        <end position="70"/>
    </location>
</feature>
<keyword evidence="5" id="KW-0067">ATP-binding</keyword>
<dbReference type="GO" id="GO:0015421">
    <property type="term" value="F:ABC-type oligopeptide transporter activity"/>
    <property type="evidence" value="ECO:0007669"/>
    <property type="project" value="TreeGrafter"/>
</dbReference>
<name>A0A815JHM7_9BILA</name>
<organism evidence="12 14">
    <name type="scientific">Didymodactylos carnosus</name>
    <dbReference type="NCBI Taxonomy" id="1234261"/>
    <lineage>
        <taxon>Eukaryota</taxon>
        <taxon>Metazoa</taxon>
        <taxon>Spiralia</taxon>
        <taxon>Gnathifera</taxon>
        <taxon>Rotifera</taxon>
        <taxon>Eurotatoria</taxon>
        <taxon>Bdelloidea</taxon>
        <taxon>Philodinida</taxon>
        <taxon>Philodinidae</taxon>
        <taxon>Didymodactylos</taxon>
    </lineage>
</organism>
<evidence type="ECO:0000259" key="11">
    <source>
        <dbReference type="PROSITE" id="PS50929"/>
    </source>
</evidence>
<dbReference type="Pfam" id="PF00664">
    <property type="entry name" value="ABC_membrane"/>
    <property type="match status" value="1"/>
</dbReference>
<evidence type="ECO:0000256" key="3">
    <source>
        <dbReference type="ARBA" id="ARBA00022692"/>
    </source>
</evidence>
<dbReference type="FunFam" id="3.40.50.300:FF:000836">
    <property type="entry name" value="ABC transporter B family member 25"/>
    <property type="match status" value="1"/>
</dbReference>
<dbReference type="InterPro" id="IPR036640">
    <property type="entry name" value="ABC1_TM_sf"/>
</dbReference>
<evidence type="ECO:0000313" key="13">
    <source>
        <dbReference type="EMBL" id="CAF4277530.1"/>
    </source>
</evidence>
<feature type="transmembrane region" description="Helical" evidence="9">
    <location>
        <begin position="153"/>
        <end position="178"/>
    </location>
</feature>
<proteinExistence type="predicted"/>
<dbReference type="InterPro" id="IPR017871">
    <property type="entry name" value="ABC_transporter-like_CS"/>
</dbReference>
<evidence type="ECO:0000256" key="8">
    <source>
        <dbReference type="SAM" id="MobiDB-lite"/>
    </source>
</evidence>
<feature type="non-terminal residue" evidence="12">
    <location>
        <position position="1"/>
    </location>
</feature>
<dbReference type="SUPFAM" id="SSF52540">
    <property type="entry name" value="P-loop containing nucleoside triphosphate hydrolases"/>
    <property type="match status" value="1"/>
</dbReference>
<dbReference type="Proteomes" id="UP000681722">
    <property type="component" value="Unassembled WGS sequence"/>
</dbReference>
<dbReference type="GO" id="GO:0005743">
    <property type="term" value="C:mitochondrial inner membrane"/>
    <property type="evidence" value="ECO:0007669"/>
    <property type="project" value="TreeGrafter"/>
</dbReference>
<dbReference type="PANTHER" id="PTHR43394">
    <property type="entry name" value="ATP-DEPENDENT PERMEASE MDL1, MITOCHONDRIAL"/>
    <property type="match status" value="1"/>
</dbReference>
<comment type="caution">
    <text evidence="12">The sequence shown here is derived from an EMBL/GenBank/DDBJ whole genome shotgun (WGS) entry which is preliminary data.</text>
</comment>
<dbReference type="InterPro" id="IPR003439">
    <property type="entry name" value="ABC_transporter-like_ATP-bd"/>
</dbReference>
<reference evidence="12" key="1">
    <citation type="submission" date="2021-02" db="EMBL/GenBank/DDBJ databases">
        <authorList>
            <person name="Nowell W R."/>
        </authorList>
    </citation>
    <scope>NUCLEOTIDE SEQUENCE</scope>
</reference>
<dbReference type="InterPro" id="IPR039421">
    <property type="entry name" value="Type_1_exporter"/>
</dbReference>
<dbReference type="InterPro" id="IPR011527">
    <property type="entry name" value="ABC1_TM_dom"/>
</dbReference>
<dbReference type="GO" id="GO:0016887">
    <property type="term" value="F:ATP hydrolysis activity"/>
    <property type="evidence" value="ECO:0007669"/>
    <property type="project" value="InterPro"/>
</dbReference>
<dbReference type="EMBL" id="CAJOBC010081907">
    <property type="protein sequence ID" value="CAF4277530.1"/>
    <property type="molecule type" value="Genomic_DNA"/>
</dbReference>
<evidence type="ECO:0000256" key="4">
    <source>
        <dbReference type="ARBA" id="ARBA00022741"/>
    </source>
</evidence>
<evidence type="ECO:0000313" key="12">
    <source>
        <dbReference type="EMBL" id="CAF1382190.1"/>
    </source>
</evidence>
<protein>
    <submittedName>
        <fullName evidence="12">Uncharacterized protein</fullName>
    </submittedName>
</protein>
<dbReference type="Gene3D" id="3.40.50.300">
    <property type="entry name" value="P-loop containing nucleotide triphosphate hydrolases"/>
    <property type="match status" value="1"/>
</dbReference>
<evidence type="ECO:0000256" key="6">
    <source>
        <dbReference type="ARBA" id="ARBA00022989"/>
    </source>
</evidence>
<keyword evidence="7 9" id="KW-0472">Membrane</keyword>
<feature type="domain" description="ABC transporter" evidence="10">
    <location>
        <begin position="223"/>
        <end position="463"/>
    </location>
</feature>
<keyword evidence="4" id="KW-0547">Nucleotide-binding</keyword>
<evidence type="ECO:0000256" key="1">
    <source>
        <dbReference type="ARBA" id="ARBA00004141"/>
    </source>
</evidence>
<dbReference type="Proteomes" id="UP000663829">
    <property type="component" value="Unassembled WGS sequence"/>
</dbReference>
<dbReference type="PROSITE" id="PS50893">
    <property type="entry name" value="ABC_TRANSPORTER_2"/>
    <property type="match status" value="1"/>
</dbReference>
<feature type="transmembrane region" description="Helical" evidence="9">
    <location>
        <begin position="76"/>
        <end position="99"/>
    </location>
</feature>
<evidence type="ECO:0000256" key="7">
    <source>
        <dbReference type="ARBA" id="ARBA00023136"/>
    </source>
</evidence>
<dbReference type="GO" id="GO:0090374">
    <property type="term" value="P:oligopeptide export from mitochondrion"/>
    <property type="evidence" value="ECO:0007669"/>
    <property type="project" value="TreeGrafter"/>
</dbReference>
<dbReference type="GO" id="GO:0005524">
    <property type="term" value="F:ATP binding"/>
    <property type="evidence" value="ECO:0007669"/>
    <property type="project" value="UniProtKB-KW"/>
</dbReference>
<evidence type="ECO:0000256" key="9">
    <source>
        <dbReference type="SAM" id="Phobius"/>
    </source>
</evidence>
<accession>A0A815JHM7</accession>
<evidence type="ECO:0000259" key="10">
    <source>
        <dbReference type="PROSITE" id="PS50893"/>
    </source>
</evidence>
<feature type="domain" description="ABC transmembrane type-1" evidence="11">
    <location>
        <begin position="37"/>
        <end position="183"/>
    </location>
</feature>